<feature type="transmembrane region" description="Helical" evidence="6">
    <location>
        <begin position="57"/>
        <end position="76"/>
    </location>
</feature>
<evidence type="ECO:0000256" key="3">
    <source>
        <dbReference type="ARBA" id="ARBA00022692"/>
    </source>
</evidence>
<dbReference type="PROSITE" id="PS50850">
    <property type="entry name" value="MFS"/>
    <property type="match status" value="1"/>
</dbReference>
<feature type="transmembrane region" description="Helical" evidence="6">
    <location>
        <begin position="21"/>
        <end position="45"/>
    </location>
</feature>
<dbReference type="Pfam" id="PF07690">
    <property type="entry name" value="MFS_1"/>
    <property type="match status" value="1"/>
</dbReference>
<feature type="transmembrane region" description="Helical" evidence="6">
    <location>
        <begin position="339"/>
        <end position="361"/>
    </location>
</feature>
<feature type="transmembrane region" description="Helical" evidence="6">
    <location>
        <begin position="367"/>
        <end position="387"/>
    </location>
</feature>
<protein>
    <submittedName>
        <fullName evidence="8">MFS transporter</fullName>
    </submittedName>
</protein>
<evidence type="ECO:0000256" key="4">
    <source>
        <dbReference type="ARBA" id="ARBA00022989"/>
    </source>
</evidence>
<evidence type="ECO:0000256" key="2">
    <source>
        <dbReference type="ARBA" id="ARBA00022448"/>
    </source>
</evidence>
<evidence type="ECO:0000256" key="1">
    <source>
        <dbReference type="ARBA" id="ARBA00004651"/>
    </source>
</evidence>
<feature type="transmembrane region" description="Helical" evidence="6">
    <location>
        <begin position="273"/>
        <end position="294"/>
    </location>
</feature>
<reference evidence="9" key="1">
    <citation type="journal article" date="2019" name="Int. J. Syst. Evol. Microbiol.">
        <title>The Global Catalogue of Microorganisms (GCM) 10K type strain sequencing project: providing services to taxonomists for standard genome sequencing and annotation.</title>
        <authorList>
            <consortium name="The Broad Institute Genomics Platform"/>
            <consortium name="The Broad Institute Genome Sequencing Center for Infectious Disease"/>
            <person name="Wu L."/>
            <person name="Ma J."/>
        </authorList>
    </citation>
    <scope>NUCLEOTIDE SEQUENCE [LARGE SCALE GENOMIC DNA]</scope>
    <source>
        <strain evidence="9">CCUG 49560</strain>
    </source>
</reference>
<feature type="transmembrane region" description="Helical" evidence="6">
    <location>
        <begin position="314"/>
        <end position="332"/>
    </location>
</feature>
<keyword evidence="9" id="KW-1185">Reference proteome</keyword>
<sequence>MPLTAALPATRPPESRRRDRIVVGTLAFATATAALQQSVVVPLLPRLQADLRISVTAVTWTLTVSLLVGAVTTPLLSRFGDMYGRRRMIMIALVLLTAGSVLSAVSSSLPVLIAGRLLQGASIALVPLSIGVVRDVLPLRELPTAIGVLSATLGFGSGGGMILAGLSAGDYHAAFWTTAALAVVATVLVAVLVKDVVPAVGGRPDLPGAMLLTIALIASLLAISQGRSWGWGSWQVLTLIAVFAVASVAWVLVERRTADPLVEIPMLTHRGTVGATIASFLLGFALFSSMTAISPFVQAPVSTGYGFGASTLQVGFYLLPTTLLMLVVSLFAGRLMRRFPAASLVTVGAVLVALADVWFLVSHTRHADAYVMTTLLGAGVGLGYAALGTMAVEHVDQGKTSVASGVNVLVRMIGASVAGSVVGAVLGGHTSGGAFPSVQGYLSCFALAAVVAGLAAVSAATFGVMNRRLGRA</sequence>
<dbReference type="Gene3D" id="1.20.1250.20">
    <property type="entry name" value="MFS general substrate transporter like domains"/>
    <property type="match status" value="2"/>
</dbReference>
<keyword evidence="4 6" id="KW-1133">Transmembrane helix</keyword>
<organism evidence="8 9">
    <name type="scientific">Sphaerisporangium corydalis</name>
    <dbReference type="NCBI Taxonomy" id="1441875"/>
    <lineage>
        <taxon>Bacteria</taxon>
        <taxon>Bacillati</taxon>
        <taxon>Actinomycetota</taxon>
        <taxon>Actinomycetes</taxon>
        <taxon>Streptosporangiales</taxon>
        <taxon>Streptosporangiaceae</taxon>
        <taxon>Sphaerisporangium</taxon>
    </lineage>
</organism>
<comment type="subcellular location">
    <subcellularLocation>
        <location evidence="1">Cell membrane</location>
        <topology evidence="1">Multi-pass membrane protein</topology>
    </subcellularLocation>
</comment>
<dbReference type="InterPro" id="IPR011701">
    <property type="entry name" value="MFS"/>
</dbReference>
<feature type="transmembrane region" description="Helical" evidence="6">
    <location>
        <begin position="145"/>
        <end position="167"/>
    </location>
</feature>
<gene>
    <name evidence="8" type="ORF">ACFO8L_25195</name>
</gene>
<dbReference type="PANTHER" id="PTHR42718">
    <property type="entry name" value="MAJOR FACILITATOR SUPERFAMILY MULTIDRUG TRANSPORTER MFSC"/>
    <property type="match status" value="1"/>
</dbReference>
<accession>A0ABV9ELJ5</accession>
<dbReference type="Proteomes" id="UP001595891">
    <property type="component" value="Unassembled WGS sequence"/>
</dbReference>
<feature type="transmembrane region" description="Helical" evidence="6">
    <location>
        <begin position="408"/>
        <end position="428"/>
    </location>
</feature>
<evidence type="ECO:0000313" key="9">
    <source>
        <dbReference type="Proteomes" id="UP001595891"/>
    </source>
</evidence>
<comment type="caution">
    <text evidence="8">The sequence shown here is derived from an EMBL/GenBank/DDBJ whole genome shotgun (WGS) entry which is preliminary data.</text>
</comment>
<proteinExistence type="predicted"/>
<keyword evidence="2" id="KW-0813">Transport</keyword>
<feature type="transmembrane region" description="Helical" evidence="6">
    <location>
        <begin position="88"/>
        <end position="105"/>
    </location>
</feature>
<dbReference type="SUPFAM" id="SSF103473">
    <property type="entry name" value="MFS general substrate transporter"/>
    <property type="match status" value="1"/>
</dbReference>
<evidence type="ECO:0000313" key="8">
    <source>
        <dbReference type="EMBL" id="MFC4589411.1"/>
    </source>
</evidence>
<keyword evidence="3 6" id="KW-0812">Transmembrane</keyword>
<dbReference type="InterPro" id="IPR036259">
    <property type="entry name" value="MFS_trans_sf"/>
</dbReference>
<feature type="transmembrane region" description="Helical" evidence="6">
    <location>
        <begin position="111"/>
        <end position="133"/>
    </location>
</feature>
<keyword evidence="5 6" id="KW-0472">Membrane</keyword>
<feature type="transmembrane region" description="Helical" evidence="6">
    <location>
        <begin position="173"/>
        <end position="193"/>
    </location>
</feature>
<feature type="domain" description="Major facilitator superfamily (MFS) profile" evidence="7">
    <location>
        <begin position="22"/>
        <end position="467"/>
    </location>
</feature>
<dbReference type="EMBL" id="JBHSFN010000016">
    <property type="protein sequence ID" value="MFC4589411.1"/>
    <property type="molecule type" value="Genomic_DNA"/>
</dbReference>
<evidence type="ECO:0000256" key="5">
    <source>
        <dbReference type="ARBA" id="ARBA00023136"/>
    </source>
</evidence>
<evidence type="ECO:0000256" key="6">
    <source>
        <dbReference type="SAM" id="Phobius"/>
    </source>
</evidence>
<dbReference type="InterPro" id="IPR020846">
    <property type="entry name" value="MFS_dom"/>
</dbReference>
<feature type="transmembrane region" description="Helical" evidence="6">
    <location>
        <begin position="440"/>
        <end position="465"/>
    </location>
</feature>
<evidence type="ECO:0000259" key="7">
    <source>
        <dbReference type="PROSITE" id="PS50850"/>
    </source>
</evidence>
<dbReference type="RefSeq" id="WP_262844221.1">
    <property type="nucleotide sequence ID" value="NZ_JANZYP010000026.1"/>
</dbReference>
<feature type="transmembrane region" description="Helical" evidence="6">
    <location>
        <begin position="231"/>
        <end position="253"/>
    </location>
</feature>
<name>A0ABV9ELJ5_9ACTN</name>
<dbReference type="PANTHER" id="PTHR42718:SF9">
    <property type="entry name" value="MAJOR FACILITATOR SUPERFAMILY MULTIDRUG TRANSPORTER MFSC"/>
    <property type="match status" value="1"/>
</dbReference>
<feature type="transmembrane region" description="Helical" evidence="6">
    <location>
        <begin position="205"/>
        <end position="225"/>
    </location>
</feature>